<feature type="compositionally biased region" description="Low complexity" evidence="1">
    <location>
        <begin position="23"/>
        <end position="37"/>
    </location>
</feature>
<dbReference type="OrthoDB" id="340550at2759"/>
<feature type="region of interest" description="Disordered" evidence="1">
    <location>
        <begin position="177"/>
        <end position="199"/>
    </location>
</feature>
<feature type="compositionally biased region" description="Polar residues" evidence="1">
    <location>
        <begin position="583"/>
        <end position="600"/>
    </location>
</feature>
<feature type="compositionally biased region" description="Acidic residues" evidence="1">
    <location>
        <begin position="251"/>
        <end position="263"/>
    </location>
</feature>
<feature type="compositionally biased region" description="Basic residues" evidence="1">
    <location>
        <begin position="298"/>
        <end position="309"/>
    </location>
</feature>
<feature type="region of interest" description="Disordered" evidence="1">
    <location>
        <begin position="555"/>
        <end position="645"/>
    </location>
</feature>
<dbReference type="PANTHER" id="PTHR42106">
    <property type="entry name" value="CHROMOSOME 10, WHOLE GENOME SHOTGUN SEQUENCE"/>
    <property type="match status" value="1"/>
</dbReference>
<feature type="compositionally biased region" description="Low complexity" evidence="1">
    <location>
        <begin position="76"/>
        <end position="90"/>
    </location>
</feature>
<dbReference type="RefSeq" id="XP_018706586.1">
    <property type="nucleotide sequence ID" value="XM_018845879.1"/>
</dbReference>
<proteinExistence type="predicted"/>
<feature type="region of interest" description="Disordered" evidence="1">
    <location>
        <begin position="1"/>
        <end position="149"/>
    </location>
</feature>
<name>A0A162MTW5_CORFA</name>
<sequence length="662" mass="70726">MDTDPEPHQAPAGAETSRVQQHLLGRPPSLPKSRSLSDGGGTTPKLSPSPHIATTSRRTSKDDHDIDTFSSPRAVTAAAAAPAATLAALPSTPKRSEVRGWPSLHMQQHYQQQQQQPPPRTSRDFTPPDAAAGTSAYGKPVPLSPKLDHSHIYASPTNILPRRSRGLDFSRAATSLHHSTLAESSPESSPTVGGRGMNIPVRRREFGSGAEHGLQASASLWPAAIGNQERMNISSSLGSTQAIGSDTSSSSDDDDLMDEDTDEAYVTTPQVSRMGPAGGPRPLGSPAMNALSNFQNRPRPRKHPKRKVRGPLGLGFNMNASALSRSPPGNSARARRESISWQANQLHISSVDGEDSGRSLSDVDGPSGDTQPNVTRRAVTRRGNLLPKTKTFARIRAALLEEGAPAEAEFRREAEVVKQVRESDVDHETRPSTNAFDLSQAVSALSSPNMVNQDTIEEPEEDFMRDLSTGASSTFKQQLLKIKSKSFWDTYSECSSTGGAGRASPPPQPFIPRESSSGMSEDAAMDSPSFPLFQNYPSQATAIGPQPPSAAEITRRINNKRRRDDDLDPVSFKRRAVSPGMSVHNSPVVQSPLQRDNVQWGSRPGSTGGDKGGSSAQSDSGSMGGTTSGTTSGNGRLNNNKGRVGFQGMVDANDAIMRMSIE</sequence>
<keyword evidence="3" id="KW-1185">Reference proteome</keyword>
<reference evidence="2 3" key="1">
    <citation type="journal article" date="2016" name="Genome Biol. Evol.">
        <title>Divergent and convergent evolution of fungal pathogenicity.</title>
        <authorList>
            <person name="Shang Y."/>
            <person name="Xiao G."/>
            <person name="Zheng P."/>
            <person name="Cen K."/>
            <person name="Zhan S."/>
            <person name="Wang C."/>
        </authorList>
    </citation>
    <scope>NUCLEOTIDE SEQUENCE [LARGE SCALE GENOMIC DNA]</scope>
    <source>
        <strain evidence="2 3">ARSEF 2679</strain>
    </source>
</reference>
<evidence type="ECO:0000256" key="1">
    <source>
        <dbReference type="SAM" id="MobiDB-lite"/>
    </source>
</evidence>
<feature type="compositionally biased region" description="Low complexity" evidence="1">
    <location>
        <begin position="628"/>
        <end position="640"/>
    </location>
</feature>
<feature type="compositionally biased region" description="Polar residues" evidence="1">
    <location>
        <begin position="339"/>
        <end position="348"/>
    </location>
</feature>
<dbReference type="GeneID" id="30018565"/>
<accession>A0A162MTW5</accession>
<feature type="compositionally biased region" description="Polar residues" evidence="1">
    <location>
        <begin position="318"/>
        <end position="329"/>
    </location>
</feature>
<feature type="region of interest" description="Disordered" evidence="1">
    <location>
        <begin position="236"/>
        <end position="385"/>
    </location>
</feature>
<feature type="compositionally biased region" description="Polar residues" evidence="1">
    <location>
        <begin position="177"/>
        <end position="191"/>
    </location>
</feature>
<comment type="caution">
    <text evidence="2">The sequence shown here is derived from an EMBL/GenBank/DDBJ whole genome shotgun (WGS) entry which is preliminary data.</text>
</comment>
<protein>
    <submittedName>
        <fullName evidence="2">Uncharacterized protein</fullName>
    </submittedName>
</protein>
<gene>
    <name evidence="2" type="ORF">ISF_02273</name>
</gene>
<dbReference type="STRING" id="1081104.A0A162MTW5"/>
<evidence type="ECO:0000313" key="3">
    <source>
        <dbReference type="Proteomes" id="UP000076744"/>
    </source>
</evidence>
<organism evidence="2 3">
    <name type="scientific">Cordyceps fumosorosea (strain ARSEF 2679)</name>
    <name type="common">Isaria fumosorosea</name>
    <dbReference type="NCBI Taxonomy" id="1081104"/>
    <lineage>
        <taxon>Eukaryota</taxon>
        <taxon>Fungi</taxon>
        <taxon>Dikarya</taxon>
        <taxon>Ascomycota</taxon>
        <taxon>Pezizomycotina</taxon>
        <taxon>Sordariomycetes</taxon>
        <taxon>Hypocreomycetidae</taxon>
        <taxon>Hypocreales</taxon>
        <taxon>Cordycipitaceae</taxon>
        <taxon>Cordyceps</taxon>
    </lineage>
</organism>
<dbReference type="PANTHER" id="PTHR42106:SF1">
    <property type="match status" value="1"/>
</dbReference>
<evidence type="ECO:0000313" key="2">
    <source>
        <dbReference type="EMBL" id="OAA70299.1"/>
    </source>
</evidence>
<dbReference type="AlphaFoldDB" id="A0A162MTW5"/>
<dbReference type="EMBL" id="AZHB01000004">
    <property type="protein sequence ID" value="OAA70299.1"/>
    <property type="molecule type" value="Genomic_DNA"/>
</dbReference>
<dbReference type="Proteomes" id="UP000076744">
    <property type="component" value="Unassembled WGS sequence"/>
</dbReference>
<feature type="region of interest" description="Disordered" evidence="1">
    <location>
        <begin position="493"/>
        <end position="524"/>
    </location>
</feature>